<dbReference type="PANTHER" id="PTHR30124">
    <property type="entry name" value="MEMBRANE-BOUND LYTIC MUREIN TRANSGLYCOSYLASE A"/>
    <property type="match status" value="1"/>
</dbReference>
<comment type="catalytic activity">
    <reaction evidence="1 4">
        <text>Exolytic cleavage of the (1-&gt;4)-beta-glycosidic linkage between N-acetylmuramic acid (MurNAc) and N-acetylglucosamine (GlcNAc) residues in peptidoglycan, from either the reducing or the non-reducing ends of the peptidoglycan chains, with concomitant formation of a 1,6-anhydrobond in the MurNAc residue.</text>
        <dbReference type="EC" id="4.2.2.n1"/>
    </reaction>
</comment>
<dbReference type="SUPFAM" id="SSF50685">
    <property type="entry name" value="Barwin-like endoglucanases"/>
    <property type="match status" value="1"/>
</dbReference>
<dbReference type="GO" id="GO:0019867">
    <property type="term" value="C:outer membrane"/>
    <property type="evidence" value="ECO:0007669"/>
    <property type="project" value="InterPro"/>
</dbReference>
<comment type="function">
    <text evidence="4">Murein-degrading enzyme. May play a role in recycling of muropeptides during cell elongation and/or cell division.</text>
</comment>
<evidence type="ECO:0000259" key="5">
    <source>
        <dbReference type="SMART" id="SM00925"/>
    </source>
</evidence>
<dbReference type="Pfam" id="PF06725">
    <property type="entry name" value="3D"/>
    <property type="match status" value="1"/>
</dbReference>
<dbReference type="EC" id="4.2.2.n1" evidence="4"/>
<dbReference type="CDD" id="cd14485">
    <property type="entry name" value="mltA_like_LT_A"/>
    <property type="match status" value="1"/>
</dbReference>
<keyword evidence="3 4" id="KW-0961">Cell wall biogenesis/degradation</keyword>
<dbReference type="STRING" id="1034943.BN59_00562"/>
<dbReference type="PIRSF" id="PIRSF019422">
    <property type="entry name" value="MltA"/>
    <property type="match status" value="1"/>
</dbReference>
<dbReference type="EMBL" id="CCSB01000001">
    <property type="protein sequence ID" value="CDZ76295.1"/>
    <property type="molecule type" value="Genomic_DNA"/>
</dbReference>
<dbReference type="GO" id="GO:0009253">
    <property type="term" value="P:peptidoglycan catabolic process"/>
    <property type="evidence" value="ECO:0007669"/>
    <property type="project" value="TreeGrafter"/>
</dbReference>
<evidence type="ECO:0000256" key="1">
    <source>
        <dbReference type="ARBA" id="ARBA00001420"/>
    </source>
</evidence>
<dbReference type="Pfam" id="PF03562">
    <property type="entry name" value="MltA"/>
    <property type="match status" value="1"/>
</dbReference>
<dbReference type="eggNOG" id="COG2821">
    <property type="taxonomic scope" value="Bacteria"/>
</dbReference>
<dbReference type="InterPro" id="IPR010611">
    <property type="entry name" value="3D_dom"/>
</dbReference>
<dbReference type="Gene3D" id="2.40.40.10">
    <property type="entry name" value="RlpA-like domain"/>
    <property type="match status" value="1"/>
</dbReference>
<dbReference type="OrthoDB" id="9783686at2"/>
<dbReference type="SMART" id="SM00925">
    <property type="entry name" value="MltA"/>
    <property type="match status" value="1"/>
</dbReference>
<dbReference type="Gene3D" id="2.40.240.50">
    <property type="entry name" value="Barwin-like endoglucanases"/>
    <property type="match status" value="1"/>
</dbReference>
<gene>
    <name evidence="6" type="primary">mltA_1</name>
    <name evidence="6" type="ORF">BN59_00562</name>
</gene>
<dbReference type="GO" id="GO:0071555">
    <property type="term" value="P:cell wall organization"/>
    <property type="evidence" value="ECO:0007669"/>
    <property type="project" value="UniProtKB-KW"/>
</dbReference>
<reference evidence="6 7" key="1">
    <citation type="submission" date="2014-06" db="EMBL/GenBank/DDBJ databases">
        <authorList>
            <person name="Urmite Genomes Urmite Genomes"/>
        </authorList>
    </citation>
    <scope>NUCLEOTIDE SEQUENCE [LARGE SCALE GENOMIC DNA]</scope>
</reference>
<dbReference type="InterPro" id="IPR005300">
    <property type="entry name" value="MltA_B"/>
</dbReference>
<organism evidence="6 7">
    <name type="scientific">Legionella massiliensis</name>
    <dbReference type="NCBI Taxonomy" id="1034943"/>
    <lineage>
        <taxon>Bacteria</taxon>
        <taxon>Pseudomonadati</taxon>
        <taxon>Pseudomonadota</taxon>
        <taxon>Gammaproteobacteria</taxon>
        <taxon>Legionellales</taxon>
        <taxon>Legionellaceae</taxon>
        <taxon>Legionella</taxon>
    </lineage>
</organism>
<evidence type="ECO:0000313" key="6">
    <source>
        <dbReference type="EMBL" id="CDZ76295.1"/>
    </source>
</evidence>
<evidence type="ECO:0000256" key="3">
    <source>
        <dbReference type="ARBA" id="ARBA00023316"/>
    </source>
</evidence>
<dbReference type="GO" id="GO:0009254">
    <property type="term" value="P:peptidoglycan turnover"/>
    <property type="evidence" value="ECO:0007669"/>
    <property type="project" value="UniProtKB-UniRule"/>
</dbReference>
<dbReference type="GO" id="GO:0004553">
    <property type="term" value="F:hydrolase activity, hydrolyzing O-glycosyl compounds"/>
    <property type="evidence" value="ECO:0007669"/>
    <property type="project" value="InterPro"/>
</dbReference>
<dbReference type="Proteomes" id="UP000044071">
    <property type="component" value="Unassembled WGS sequence"/>
</dbReference>
<dbReference type="InterPro" id="IPR026044">
    <property type="entry name" value="MltA"/>
</dbReference>
<accession>A0A078KPG1</accession>
<dbReference type="PANTHER" id="PTHR30124:SF0">
    <property type="entry name" value="MEMBRANE-BOUND LYTIC MUREIN TRANSGLYCOSYLASE A"/>
    <property type="match status" value="1"/>
</dbReference>
<keyword evidence="2 4" id="KW-0456">Lyase</keyword>
<name>A0A078KPG1_9GAMM</name>
<dbReference type="CDD" id="cd14668">
    <property type="entry name" value="mlta_B"/>
    <property type="match status" value="1"/>
</dbReference>
<keyword evidence="7" id="KW-1185">Reference proteome</keyword>
<dbReference type="AlphaFoldDB" id="A0A078KPG1"/>
<sequence length="425" mass="47783">MGCIYPTSSVHWDSLVLKSQIPVILFKSETASAKAPAETEAKVQPKPKAKLVAAKPTQPKVASKKAKEETKKVTINSVALKKVPFEELPGWNETDIKNSLLAFQNSCKIFLKQAPSHRVGSRYINLQAKDWQPACKEAAAMDSVSDTAARDFFRKWFHPVEFTQRKPIRGLFTGYYMPQLKGSLTRTKEYNTPIYSMPDDLQWNSGRRGYYTREQIDNGVLKKKASVIAWINSPVERLFLEIEGAGVIQLPGGEKLYLGYAGENGAPYTSVSGVLINKGIMNRDNASKRAVKRYLKNHPQSARSILHRNKSFVFFQDLKEKKALGAQGMALTPGYSLAIDRKWIPLGSPLWLATKKPLQQSEKVKKFHRLVIAQDTGGAIRGLMRGDIYWGSGKRAAYLGEHMKNSGRFWLLLPKHIFEKLIKMA</sequence>
<dbReference type="InterPro" id="IPR036908">
    <property type="entry name" value="RlpA-like_sf"/>
</dbReference>
<evidence type="ECO:0000256" key="4">
    <source>
        <dbReference type="PIRNR" id="PIRNR019422"/>
    </source>
</evidence>
<protein>
    <recommendedName>
        <fullName evidence="4">Membrane-bound lytic murein transglycosylase A</fullName>
        <ecNumber evidence="4">4.2.2.n1</ecNumber>
    </recommendedName>
    <alternativeName>
        <fullName evidence="4">Murein hydrolase A</fullName>
    </alternativeName>
</protein>
<evidence type="ECO:0000256" key="2">
    <source>
        <dbReference type="ARBA" id="ARBA00023239"/>
    </source>
</evidence>
<feature type="domain" description="Lytic transglycosylase MltA" evidence="5">
    <location>
        <begin position="179"/>
        <end position="316"/>
    </location>
</feature>
<dbReference type="GO" id="GO:0008933">
    <property type="term" value="F:peptidoglycan lytic transglycosylase activity"/>
    <property type="evidence" value="ECO:0007669"/>
    <property type="project" value="TreeGrafter"/>
</dbReference>
<proteinExistence type="predicted"/>
<evidence type="ECO:0000313" key="7">
    <source>
        <dbReference type="Proteomes" id="UP000044071"/>
    </source>
</evidence>